<reference evidence="3" key="1">
    <citation type="journal article" date="2020" name="Stud. Mycol.">
        <title>101 Dothideomycetes genomes: a test case for predicting lifestyles and emergence of pathogens.</title>
        <authorList>
            <person name="Haridas S."/>
            <person name="Albert R."/>
            <person name="Binder M."/>
            <person name="Bloem J."/>
            <person name="Labutti K."/>
            <person name="Salamov A."/>
            <person name="Andreopoulos B."/>
            <person name="Baker S."/>
            <person name="Barry K."/>
            <person name="Bills G."/>
            <person name="Bluhm B."/>
            <person name="Cannon C."/>
            <person name="Castanera R."/>
            <person name="Culley D."/>
            <person name="Daum C."/>
            <person name="Ezra D."/>
            <person name="Gonzalez J."/>
            <person name="Henrissat B."/>
            <person name="Kuo A."/>
            <person name="Liang C."/>
            <person name="Lipzen A."/>
            <person name="Lutzoni F."/>
            <person name="Magnuson J."/>
            <person name="Mondo S."/>
            <person name="Nolan M."/>
            <person name="Ohm R."/>
            <person name="Pangilinan J."/>
            <person name="Park H.-J."/>
            <person name="Ramirez L."/>
            <person name="Alfaro M."/>
            <person name="Sun H."/>
            <person name="Tritt A."/>
            <person name="Yoshinaga Y."/>
            <person name="Zwiers L.-H."/>
            <person name="Turgeon B."/>
            <person name="Goodwin S."/>
            <person name="Spatafora J."/>
            <person name="Crous P."/>
            <person name="Grigoriev I."/>
        </authorList>
    </citation>
    <scope>NUCLEOTIDE SEQUENCE</scope>
    <source>
        <strain evidence="3">CBS 121167</strain>
    </source>
</reference>
<gene>
    <name evidence="3" type="ORF">K452DRAFT_269880</name>
</gene>
<proteinExistence type="predicted"/>
<evidence type="ECO:0000313" key="3">
    <source>
        <dbReference type="EMBL" id="KAF2142311.1"/>
    </source>
</evidence>
<keyword evidence="4" id="KW-1185">Reference proteome</keyword>
<dbReference type="AlphaFoldDB" id="A0A6A6BIC2"/>
<feature type="compositionally biased region" description="Polar residues" evidence="1">
    <location>
        <begin position="96"/>
        <end position="110"/>
    </location>
</feature>
<evidence type="ECO:0000259" key="2">
    <source>
        <dbReference type="Pfam" id="PF08652"/>
    </source>
</evidence>
<dbReference type="Proteomes" id="UP000799438">
    <property type="component" value="Unassembled WGS sequence"/>
</dbReference>
<dbReference type="GeneID" id="54296458"/>
<sequence>MLCSGGTSTLVYRQAWKSKRAASHLANEPRSLIRSFPPAPWKNLCTQQKVEQATGQTPLTTSVQLQGIKDNKDPKRVVHSAKKTKTGIEKQPASFERTTNKVPPTTSVQPQGPKKGNKGLKITARNFKWAAKGVGRRLASIKPTKLKISETAVTHEVRSELLCSFNWARDTFSIYVPGHPPEWTPPTLPFCLSEDRGFYFSDENVARVPSCPYTPFFKALQVMRPSYKLDDVDIITNRGAFRKLFQFAANKIKSSFCIDFILVHNTLLMSRRLRNGREYRKNAKDPGWGHTFEKECTSPKSGLQESSSHHRAIRYNLGDLSCVVQSEIDAFYDSRQSQEPEHTVSRKVSSVKAASPPTESRAPGGLAVHKIGSVTPASQLAEIKTRPQQIRPGEVIPQLWFGRTPQLIMGIRKNSKGVFKKVNIRDFTPSFQEWETKNQDALRKLTTLLRRLKTIAKAAQGRVCVAILDKSIKPARLVIHTSTRKIIVPQEFLSEFWGL</sequence>
<dbReference type="RefSeq" id="XP_033398023.1">
    <property type="nucleotide sequence ID" value="XM_033538962.1"/>
</dbReference>
<organism evidence="3 4">
    <name type="scientific">Aplosporella prunicola CBS 121167</name>
    <dbReference type="NCBI Taxonomy" id="1176127"/>
    <lineage>
        <taxon>Eukaryota</taxon>
        <taxon>Fungi</taxon>
        <taxon>Dikarya</taxon>
        <taxon>Ascomycota</taxon>
        <taxon>Pezizomycotina</taxon>
        <taxon>Dothideomycetes</taxon>
        <taxon>Dothideomycetes incertae sedis</taxon>
        <taxon>Botryosphaeriales</taxon>
        <taxon>Aplosporellaceae</taxon>
        <taxon>Aplosporella</taxon>
    </lineage>
</organism>
<evidence type="ECO:0000313" key="4">
    <source>
        <dbReference type="Proteomes" id="UP000799438"/>
    </source>
</evidence>
<dbReference type="InterPro" id="IPR013961">
    <property type="entry name" value="RAI1"/>
</dbReference>
<dbReference type="PANTHER" id="PTHR35179">
    <property type="entry name" value="PROTEIN CBG02620"/>
    <property type="match status" value="1"/>
</dbReference>
<feature type="domain" description="RAI1-like" evidence="2">
    <location>
        <begin position="217"/>
        <end position="351"/>
    </location>
</feature>
<feature type="compositionally biased region" description="Low complexity" evidence="1">
    <location>
        <begin position="346"/>
        <end position="355"/>
    </location>
</feature>
<dbReference type="EMBL" id="ML995484">
    <property type="protein sequence ID" value="KAF2142311.1"/>
    <property type="molecule type" value="Genomic_DNA"/>
</dbReference>
<accession>A0A6A6BIC2</accession>
<name>A0A6A6BIC2_9PEZI</name>
<protein>
    <recommendedName>
        <fullName evidence="2">RAI1-like domain-containing protein</fullName>
    </recommendedName>
</protein>
<dbReference type="OrthoDB" id="420564at2759"/>
<evidence type="ECO:0000256" key="1">
    <source>
        <dbReference type="SAM" id="MobiDB-lite"/>
    </source>
</evidence>
<dbReference type="PANTHER" id="PTHR35179:SF1">
    <property type="entry name" value="INTEGRAL MEMBRANE PROTEIN"/>
    <property type="match status" value="1"/>
</dbReference>
<feature type="region of interest" description="Disordered" evidence="1">
    <location>
        <begin position="70"/>
        <end position="119"/>
    </location>
</feature>
<dbReference type="Pfam" id="PF08652">
    <property type="entry name" value="RAI1"/>
    <property type="match status" value="1"/>
</dbReference>
<feature type="region of interest" description="Disordered" evidence="1">
    <location>
        <begin position="334"/>
        <end position="365"/>
    </location>
</feature>